<dbReference type="AlphaFoldDB" id="A0A1J1INW3"/>
<reference evidence="1 2" key="1">
    <citation type="submission" date="2015-04" db="EMBL/GenBank/DDBJ databases">
        <authorList>
            <person name="Syromyatnikov M.Y."/>
            <person name="Popov V.N."/>
        </authorList>
    </citation>
    <scope>NUCLEOTIDE SEQUENCE [LARGE SCALE GENOMIC DNA]</scope>
</reference>
<proteinExistence type="predicted"/>
<dbReference type="Proteomes" id="UP000183832">
    <property type="component" value="Unassembled WGS sequence"/>
</dbReference>
<gene>
    <name evidence="1" type="ORF">CLUMA_CG014036</name>
</gene>
<accession>A0A1J1INW3</accession>
<evidence type="ECO:0000313" key="2">
    <source>
        <dbReference type="Proteomes" id="UP000183832"/>
    </source>
</evidence>
<organism evidence="1 2">
    <name type="scientific">Clunio marinus</name>
    <dbReference type="NCBI Taxonomy" id="568069"/>
    <lineage>
        <taxon>Eukaryota</taxon>
        <taxon>Metazoa</taxon>
        <taxon>Ecdysozoa</taxon>
        <taxon>Arthropoda</taxon>
        <taxon>Hexapoda</taxon>
        <taxon>Insecta</taxon>
        <taxon>Pterygota</taxon>
        <taxon>Neoptera</taxon>
        <taxon>Endopterygota</taxon>
        <taxon>Diptera</taxon>
        <taxon>Nematocera</taxon>
        <taxon>Chironomoidea</taxon>
        <taxon>Chironomidae</taxon>
        <taxon>Clunio</taxon>
    </lineage>
</organism>
<dbReference type="EMBL" id="CVRI01000054">
    <property type="protein sequence ID" value="CRL00782.1"/>
    <property type="molecule type" value="Genomic_DNA"/>
</dbReference>
<sequence>MKPNGAFCPWNIIEGLLQKLSKLNALQDVSKTFIEIFSIVFSRYQKPIVSVTELLFYEVLVYYLLVETNNVNC</sequence>
<protein>
    <submittedName>
        <fullName evidence="1">CLUMA_CG014036, isoform A</fullName>
    </submittedName>
</protein>
<evidence type="ECO:0000313" key="1">
    <source>
        <dbReference type="EMBL" id="CRL00782.1"/>
    </source>
</evidence>
<name>A0A1J1INW3_9DIPT</name>
<keyword evidence="2" id="KW-1185">Reference proteome</keyword>